<dbReference type="InterPro" id="IPR014922">
    <property type="entry name" value="YdhG-like"/>
</dbReference>
<sequence length="156" mass="18166">MKSKKLNFKNIDEYINNFPKDLQDQLKKLRSTIRKAAPNAEEKISYQMPTFALYGNLVYFAAYKKHIGFYPTSSGIKEFQSELTEYKTSKGAVQFPIDQPLPLKLIAKIVKYRVKENIQTKKVSLEFVVNFLKVLKIVEMIYIGSDYSCQKIKMTF</sequence>
<proteinExistence type="predicted"/>
<comment type="caution">
    <text evidence="2">The sequence shown here is derived from an EMBL/GenBank/DDBJ whole genome shotgun (WGS) entry which is preliminary data.</text>
</comment>
<dbReference type="Proteomes" id="UP000012089">
    <property type="component" value="Unassembled WGS sequence"/>
</dbReference>
<dbReference type="Gene3D" id="3.90.1150.200">
    <property type="match status" value="1"/>
</dbReference>
<dbReference type="AlphaFoldDB" id="M6HJK3"/>
<dbReference type="SUPFAM" id="SSF159888">
    <property type="entry name" value="YdhG-like"/>
    <property type="match status" value="1"/>
</dbReference>
<organism evidence="2 3">
    <name type="scientific">Leptospira interrogans serovar Zanoni str. LT2156</name>
    <dbReference type="NCBI Taxonomy" id="1001601"/>
    <lineage>
        <taxon>Bacteria</taxon>
        <taxon>Pseudomonadati</taxon>
        <taxon>Spirochaetota</taxon>
        <taxon>Spirochaetia</taxon>
        <taxon>Leptospirales</taxon>
        <taxon>Leptospiraceae</taxon>
        <taxon>Leptospira</taxon>
    </lineage>
</organism>
<gene>
    <name evidence="2" type="ORF">LEP1GSC158_1059</name>
</gene>
<dbReference type="Pfam" id="PF08818">
    <property type="entry name" value="DUF1801"/>
    <property type="match status" value="1"/>
</dbReference>
<name>M6HJK3_LEPIR</name>
<evidence type="ECO:0000259" key="1">
    <source>
        <dbReference type="Pfam" id="PF08818"/>
    </source>
</evidence>
<dbReference type="EMBL" id="AFMF02000031">
    <property type="protein sequence ID" value="EMM95517.1"/>
    <property type="molecule type" value="Genomic_DNA"/>
</dbReference>
<feature type="domain" description="YdhG-like" evidence="1">
    <location>
        <begin position="23"/>
        <end position="114"/>
    </location>
</feature>
<accession>M6HJK3</accession>
<evidence type="ECO:0000313" key="2">
    <source>
        <dbReference type="EMBL" id="EMM95517.1"/>
    </source>
</evidence>
<protein>
    <submittedName>
        <fullName evidence="2">PF08818 domain protein</fullName>
    </submittedName>
</protein>
<reference evidence="2 3" key="1">
    <citation type="submission" date="2013-01" db="EMBL/GenBank/DDBJ databases">
        <authorList>
            <person name="Harkins D.M."/>
            <person name="Durkin A.S."/>
            <person name="Brinkac L.M."/>
            <person name="Haft D.H."/>
            <person name="Selengut J.D."/>
            <person name="Sanka R."/>
            <person name="DePew J."/>
            <person name="Purushe J."/>
            <person name="Tulsiani S.M."/>
            <person name="Graham G.C."/>
            <person name="Burns M.-A."/>
            <person name="Dohnt M.F."/>
            <person name="Smythe L.D."/>
            <person name="McKay D.B."/>
            <person name="Craig S.B."/>
            <person name="Vinetz J.M."/>
            <person name="Sutton G.G."/>
            <person name="Nierman W.C."/>
            <person name="Fouts D.E."/>
        </authorList>
    </citation>
    <scope>NUCLEOTIDE SEQUENCE [LARGE SCALE GENOMIC DNA]</scope>
    <source>
        <strain evidence="2 3">LT2156</strain>
    </source>
</reference>
<evidence type="ECO:0000313" key="3">
    <source>
        <dbReference type="Proteomes" id="UP000012089"/>
    </source>
</evidence>